<comment type="similarity">
    <text evidence="6">Belongs to the ABC-4 integral membrane protein family.</text>
</comment>
<evidence type="ECO:0000256" key="4">
    <source>
        <dbReference type="ARBA" id="ARBA00022989"/>
    </source>
</evidence>
<feature type="domain" description="ABC3 transporter permease C-terminal" evidence="8">
    <location>
        <begin position="687"/>
        <end position="800"/>
    </location>
</feature>
<dbReference type="PANTHER" id="PTHR30572">
    <property type="entry name" value="MEMBRANE COMPONENT OF TRANSPORTER-RELATED"/>
    <property type="match status" value="1"/>
</dbReference>
<feature type="transmembrane region" description="Helical" evidence="7">
    <location>
        <begin position="326"/>
        <end position="347"/>
    </location>
</feature>
<proteinExistence type="inferred from homology"/>
<sequence length="807" mass="86494">MDTFLQDARFALRLLRKSPAFTVAAVLTLALGIGANTAIFSVVNGVLLRPLPYKAPEQLVFIQEGTPSFPSMSVSIPNFMDWRAGQKTFTDLAAFRTGAFDLTGVDIPERLGTRLVSASLLPLLGVNPALGRNFLPEEDVLGGPPVVMLSHGFWVRRFGQDRNILGRSLTLNGVPHTVVGVLPEGFQFYTAQDIWVPLARTESRFFEQRGNHPGMYVVGRLKPGMTLEQARADLEAIGQRLQEAYPDSNSKVLPRLSMLHERLVRDLRPSLLALMAAVAFVLLIAAINVVNLLLARGTARQRELVIRASLGAGRGRLIRQMLVESALLALVGGGFGLVLALWGVDVLAASRPEGIPTTATFAVDGKVLGFTLVLSLGVGVLLGILPALRASQVSLVETLKDTGAGAARFRGRARDALVVAEVALALTLLVGAGLLTRTFVQLKGLDLGFKPENLLTLRMSAPESRFPGAESLRAFIEQSRERLGSMPGVRAATYSNGMPIIGFSDTSFRISGRPPPEKGEAPQSVMFITAPNYFEAMGIPLLEGRGFLPTDRVGSTPVIVVDEVLAKRFFPGQSALGQKINTQGDRDFEIVGVARHLLAYGPGEPEPAPFQFYLPFLQVPDEFVTQVGRSLTLAVRGDGNADALVPRVREEFKAMDPDQALSGLASMDSVVENSLGDRRFVLGLVGLFAVLALVLSTIGIYSVMSYTVALRTREMGIRMALGAREMDVVRLVVGYGVRLALMGVVIGAVAAGILTRLLDSLVQGVGTTDPLTFGGTAVVLAGVAVLASWVPARRAVKVDPAQTLRAE</sequence>
<dbReference type="InterPro" id="IPR003838">
    <property type="entry name" value="ABC3_permease_C"/>
</dbReference>
<evidence type="ECO:0000256" key="1">
    <source>
        <dbReference type="ARBA" id="ARBA00004651"/>
    </source>
</evidence>
<feature type="transmembrane region" description="Helical" evidence="7">
    <location>
        <begin position="367"/>
        <end position="388"/>
    </location>
</feature>
<dbReference type="Pfam" id="PF12704">
    <property type="entry name" value="MacB_PCD"/>
    <property type="match status" value="2"/>
</dbReference>
<feature type="domain" description="MacB-like periplasmic core" evidence="9">
    <location>
        <begin position="422"/>
        <end position="649"/>
    </location>
</feature>
<feature type="transmembrane region" description="Helical" evidence="7">
    <location>
        <begin position="416"/>
        <end position="435"/>
    </location>
</feature>
<organism evidence="10 11">
    <name type="scientific">Archangium violaceum Cb vi76</name>
    <dbReference type="NCBI Taxonomy" id="1406225"/>
    <lineage>
        <taxon>Bacteria</taxon>
        <taxon>Pseudomonadati</taxon>
        <taxon>Myxococcota</taxon>
        <taxon>Myxococcia</taxon>
        <taxon>Myxococcales</taxon>
        <taxon>Cystobacterineae</taxon>
        <taxon>Archangiaceae</taxon>
        <taxon>Archangium</taxon>
    </lineage>
</organism>
<dbReference type="InterPro" id="IPR050250">
    <property type="entry name" value="Macrolide_Exporter_MacB"/>
</dbReference>
<feature type="transmembrane region" description="Helical" evidence="7">
    <location>
        <begin position="271"/>
        <end position="294"/>
    </location>
</feature>
<accession>A0A084T0I6</accession>
<dbReference type="RefSeq" id="WP_043389916.1">
    <property type="nucleotide sequence ID" value="NZ_JPMI01000022.1"/>
</dbReference>
<evidence type="ECO:0000259" key="9">
    <source>
        <dbReference type="Pfam" id="PF12704"/>
    </source>
</evidence>
<evidence type="ECO:0000256" key="7">
    <source>
        <dbReference type="SAM" id="Phobius"/>
    </source>
</evidence>
<reference evidence="10 11" key="1">
    <citation type="submission" date="2014-07" db="EMBL/GenBank/DDBJ databases">
        <title>Draft Genome Sequence of Gephyronic Acid Producer, Cystobacter violaceus Strain Cb vi76.</title>
        <authorList>
            <person name="Stevens D.C."/>
            <person name="Young J."/>
            <person name="Carmichael R."/>
            <person name="Tan J."/>
            <person name="Taylor R.E."/>
        </authorList>
    </citation>
    <scope>NUCLEOTIDE SEQUENCE [LARGE SCALE GENOMIC DNA]</scope>
    <source>
        <strain evidence="10 11">Cb vi76</strain>
    </source>
</reference>
<dbReference type="GO" id="GO:0022857">
    <property type="term" value="F:transmembrane transporter activity"/>
    <property type="evidence" value="ECO:0007669"/>
    <property type="project" value="TreeGrafter"/>
</dbReference>
<dbReference type="PANTHER" id="PTHR30572:SF4">
    <property type="entry name" value="ABC TRANSPORTER PERMEASE YTRF"/>
    <property type="match status" value="1"/>
</dbReference>
<feature type="transmembrane region" description="Helical" evidence="7">
    <location>
        <begin position="728"/>
        <end position="751"/>
    </location>
</feature>
<gene>
    <name evidence="10" type="ORF">Q664_03935</name>
</gene>
<evidence type="ECO:0000256" key="6">
    <source>
        <dbReference type="ARBA" id="ARBA00038076"/>
    </source>
</evidence>
<feature type="transmembrane region" description="Helical" evidence="7">
    <location>
        <begin position="21"/>
        <end position="43"/>
    </location>
</feature>
<keyword evidence="5 7" id="KW-0472">Membrane</keyword>
<evidence type="ECO:0000313" key="11">
    <source>
        <dbReference type="Proteomes" id="UP000028547"/>
    </source>
</evidence>
<keyword evidence="4 7" id="KW-1133">Transmembrane helix</keyword>
<evidence type="ECO:0000313" key="10">
    <source>
        <dbReference type="EMBL" id="KFA94221.1"/>
    </source>
</evidence>
<feature type="transmembrane region" description="Helical" evidence="7">
    <location>
        <begin position="680"/>
        <end position="707"/>
    </location>
</feature>
<dbReference type="NCBIfam" id="TIGR03434">
    <property type="entry name" value="ADOP"/>
    <property type="match status" value="1"/>
</dbReference>
<comment type="subcellular location">
    <subcellularLocation>
        <location evidence="1">Cell membrane</location>
        <topology evidence="1">Multi-pass membrane protein</topology>
    </subcellularLocation>
</comment>
<dbReference type="EMBL" id="JPMI01000022">
    <property type="protein sequence ID" value="KFA94221.1"/>
    <property type="molecule type" value="Genomic_DNA"/>
</dbReference>
<evidence type="ECO:0000259" key="8">
    <source>
        <dbReference type="Pfam" id="PF02687"/>
    </source>
</evidence>
<comment type="caution">
    <text evidence="10">The sequence shown here is derived from an EMBL/GenBank/DDBJ whole genome shotgun (WGS) entry which is preliminary data.</text>
</comment>
<keyword evidence="3 7" id="KW-0812">Transmembrane</keyword>
<feature type="domain" description="MacB-like periplasmic core" evidence="9">
    <location>
        <begin position="22"/>
        <end position="236"/>
    </location>
</feature>
<dbReference type="AlphaFoldDB" id="A0A084T0I6"/>
<dbReference type="InterPro" id="IPR025857">
    <property type="entry name" value="MacB_PCD"/>
</dbReference>
<name>A0A084T0I6_9BACT</name>
<dbReference type="Pfam" id="PF02687">
    <property type="entry name" value="FtsX"/>
    <property type="match status" value="2"/>
</dbReference>
<protein>
    <recommendedName>
        <fullName evidence="12">Permease</fullName>
    </recommendedName>
</protein>
<evidence type="ECO:0000256" key="5">
    <source>
        <dbReference type="ARBA" id="ARBA00023136"/>
    </source>
</evidence>
<feature type="domain" description="ABC3 transporter permease C-terminal" evidence="8">
    <location>
        <begin position="276"/>
        <end position="393"/>
    </location>
</feature>
<keyword evidence="2" id="KW-1003">Cell membrane</keyword>
<dbReference type="Proteomes" id="UP000028547">
    <property type="component" value="Unassembled WGS sequence"/>
</dbReference>
<evidence type="ECO:0000256" key="2">
    <source>
        <dbReference type="ARBA" id="ARBA00022475"/>
    </source>
</evidence>
<evidence type="ECO:0000256" key="3">
    <source>
        <dbReference type="ARBA" id="ARBA00022692"/>
    </source>
</evidence>
<dbReference type="GO" id="GO:0005886">
    <property type="term" value="C:plasma membrane"/>
    <property type="evidence" value="ECO:0007669"/>
    <property type="project" value="UniProtKB-SubCell"/>
</dbReference>
<dbReference type="InterPro" id="IPR017800">
    <property type="entry name" value="ADOP"/>
</dbReference>
<evidence type="ECO:0008006" key="12">
    <source>
        <dbReference type="Google" id="ProtNLM"/>
    </source>
</evidence>
<feature type="transmembrane region" description="Helical" evidence="7">
    <location>
        <begin position="771"/>
        <end position="790"/>
    </location>
</feature>